<dbReference type="FunFam" id="3.40.50.1820:FF:000036">
    <property type="entry name" value="Alpha/beta-Hydrolases superfamily protein"/>
    <property type="match status" value="1"/>
</dbReference>
<gene>
    <name evidence="2" type="ORF">HU200_004804</name>
</gene>
<dbReference type="OrthoDB" id="2498029at2759"/>
<organism evidence="2 3">
    <name type="scientific">Digitaria exilis</name>
    <dbReference type="NCBI Taxonomy" id="1010633"/>
    <lineage>
        <taxon>Eukaryota</taxon>
        <taxon>Viridiplantae</taxon>
        <taxon>Streptophyta</taxon>
        <taxon>Embryophyta</taxon>
        <taxon>Tracheophyta</taxon>
        <taxon>Spermatophyta</taxon>
        <taxon>Magnoliopsida</taxon>
        <taxon>Liliopsida</taxon>
        <taxon>Poales</taxon>
        <taxon>Poaceae</taxon>
        <taxon>PACMAD clade</taxon>
        <taxon>Panicoideae</taxon>
        <taxon>Panicodae</taxon>
        <taxon>Paniceae</taxon>
        <taxon>Anthephorinae</taxon>
        <taxon>Digitaria</taxon>
    </lineage>
</organism>
<evidence type="ECO:0000313" key="2">
    <source>
        <dbReference type="EMBL" id="KAF8775385.1"/>
    </source>
</evidence>
<dbReference type="AlphaFoldDB" id="A0A835FVS3"/>
<dbReference type="InterPro" id="IPR051044">
    <property type="entry name" value="MAG_DAG_Lipase"/>
</dbReference>
<proteinExistence type="predicted"/>
<dbReference type="Gene3D" id="3.40.50.1820">
    <property type="entry name" value="alpha/beta hydrolase"/>
    <property type="match status" value="1"/>
</dbReference>
<dbReference type="SUPFAM" id="SSF53474">
    <property type="entry name" value="alpha/beta-Hydrolases"/>
    <property type="match status" value="1"/>
</dbReference>
<dbReference type="InterPro" id="IPR022742">
    <property type="entry name" value="Hydrolase_4"/>
</dbReference>
<sequence length="281" mass="31326">MPQNFQPKASIFICHGIAAECSISMRDTATRLVRAGYGVYGIDHEGHGRSSGRRCYIPNFNSIVTDCSDYFTSICEKPENRGKKRFLYGISMGGSVALLLHRKAPDYWDGAILLAPMCKVSDDMKPHPIVVSALTMICAVVPSWRIIPTPDIIDKVCKDPNMRKEVRSNPYIYRGKLPLKTCRELLMVSLDTEKNLNQVKLPFLVLHGGDDIVTDPSVSKLLLEKASSRDKTFKLYPGMWHAPTAELPDDVERVYSDIINWLDERANITASVSKASSTSSS</sequence>
<evidence type="ECO:0000259" key="1">
    <source>
        <dbReference type="Pfam" id="PF12146"/>
    </source>
</evidence>
<accession>A0A835FVS3</accession>
<keyword evidence="3" id="KW-1185">Reference proteome</keyword>
<evidence type="ECO:0000313" key="3">
    <source>
        <dbReference type="Proteomes" id="UP000636709"/>
    </source>
</evidence>
<name>A0A835FVS3_9POAL</name>
<comment type="caution">
    <text evidence="2">The sequence shown here is derived from an EMBL/GenBank/DDBJ whole genome shotgun (WGS) entry which is preliminary data.</text>
</comment>
<dbReference type="InterPro" id="IPR029058">
    <property type="entry name" value="AB_hydrolase_fold"/>
</dbReference>
<dbReference type="PANTHER" id="PTHR11614">
    <property type="entry name" value="PHOSPHOLIPASE-RELATED"/>
    <property type="match status" value="1"/>
</dbReference>
<reference evidence="2" key="1">
    <citation type="submission" date="2020-07" db="EMBL/GenBank/DDBJ databases">
        <title>Genome sequence and genetic diversity analysis of an under-domesticated orphan crop, white fonio (Digitaria exilis).</title>
        <authorList>
            <person name="Bennetzen J.L."/>
            <person name="Chen S."/>
            <person name="Ma X."/>
            <person name="Wang X."/>
            <person name="Yssel A.E.J."/>
            <person name="Chaluvadi S.R."/>
            <person name="Johnson M."/>
            <person name="Gangashetty P."/>
            <person name="Hamidou F."/>
            <person name="Sanogo M.D."/>
            <person name="Zwaenepoel A."/>
            <person name="Wallace J."/>
            <person name="Van De Peer Y."/>
            <person name="Van Deynze A."/>
        </authorList>
    </citation>
    <scope>NUCLEOTIDE SEQUENCE</scope>
    <source>
        <tissue evidence="2">Leaves</tissue>
    </source>
</reference>
<protein>
    <recommendedName>
        <fullName evidence="1">Serine aminopeptidase S33 domain-containing protein</fullName>
    </recommendedName>
</protein>
<dbReference type="Proteomes" id="UP000636709">
    <property type="component" value="Unassembled WGS sequence"/>
</dbReference>
<feature type="domain" description="Serine aminopeptidase S33" evidence="1">
    <location>
        <begin position="6"/>
        <end position="246"/>
    </location>
</feature>
<dbReference type="Pfam" id="PF12146">
    <property type="entry name" value="Hydrolase_4"/>
    <property type="match status" value="1"/>
</dbReference>
<dbReference type="EMBL" id="JACEFO010000325">
    <property type="protein sequence ID" value="KAF8775385.1"/>
    <property type="molecule type" value="Genomic_DNA"/>
</dbReference>